<proteinExistence type="predicted"/>
<feature type="transmembrane region" description="Helical" evidence="5">
    <location>
        <begin position="243"/>
        <end position="264"/>
    </location>
</feature>
<feature type="transmembrane region" description="Helical" evidence="5">
    <location>
        <begin position="359"/>
        <end position="379"/>
    </location>
</feature>
<dbReference type="GO" id="GO:0005886">
    <property type="term" value="C:plasma membrane"/>
    <property type="evidence" value="ECO:0007669"/>
    <property type="project" value="TreeGrafter"/>
</dbReference>
<keyword evidence="3 5" id="KW-1133">Transmembrane helix</keyword>
<dbReference type="PANTHER" id="PTHR23501:SF153">
    <property type="entry name" value="AFLATOXIN EFFLUX PUMP, PUTATIVE-RELATED"/>
    <property type="match status" value="1"/>
</dbReference>
<dbReference type="AlphaFoldDB" id="A0AA43QRL1"/>
<dbReference type="InterPro" id="IPR011701">
    <property type="entry name" value="MFS"/>
</dbReference>
<feature type="transmembrane region" description="Helical" evidence="5">
    <location>
        <begin position="47"/>
        <end position="66"/>
    </location>
</feature>
<feature type="transmembrane region" description="Helical" evidence="5">
    <location>
        <begin position="86"/>
        <end position="104"/>
    </location>
</feature>
<dbReference type="Pfam" id="PF07690">
    <property type="entry name" value="MFS_1"/>
    <property type="match status" value="1"/>
</dbReference>
<evidence type="ECO:0000256" key="1">
    <source>
        <dbReference type="ARBA" id="ARBA00004141"/>
    </source>
</evidence>
<organism evidence="7 8">
    <name type="scientific">Ramalina farinacea</name>
    <dbReference type="NCBI Taxonomy" id="258253"/>
    <lineage>
        <taxon>Eukaryota</taxon>
        <taxon>Fungi</taxon>
        <taxon>Dikarya</taxon>
        <taxon>Ascomycota</taxon>
        <taxon>Pezizomycotina</taxon>
        <taxon>Lecanoromycetes</taxon>
        <taxon>OSLEUM clade</taxon>
        <taxon>Lecanoromycetidae</taxon>
        <taxon>Lecanorales</taxon>
        <taxon>Lecanorineae</taxon>
        <taxon>Ramalinaceae</taxon>
        <taxon>Ramalina</taxon>
    </lineage>
</organism>
<gene>
    <name evidence="7" type="ORF">OHK93_000805</name>
</gene>
<feature type="domain" description="Major facilitator superfamily (MFS) profile" evidence="6">
    <location>
        <begin position="51"/>
        <end position="517"/>
    </location>
</feature>
<evidence type="ECO:0000313" key="7">
    <source>
        <dbReference type="EMBL" id="MDI1489608.1"/>
    </source>
</evidence>
<feature type="transmembrane region" description="Helical" evidence="5">
    <location>
        <begin position="174"/>
        <end position="197"/>
    </location>
</feature>
<evidence type="ECO:0000313" key="8">
    <source>
        <dbReference type="Proteomes" id="UP001161017"/>
    </source>
</evidence>
<dbReference type="SUPFAM" id="SSF103473">
    <property type="entry name" value="MFS general substrate transporter"/>
    <property type="match status" value="1"/>
</dbReference>
<feature type="transmembrane region" description="Helical" evidence="5">
    <location>
        <begin position="419"/>
        <end position="438"/>
    </location>
</feature>
<dbReference type="PANTHER" id="PTHR23501">
    <property type="entry name" value="MAJOR FACILITATOR SUPERFAMILY"/>
    <property type="match status" value="1"/>
</dbReference>
<feature type="transmembrane region" description="Helical" evidence="5">
    <location>
        <begin position="494"/>
        <end position="514"/>
    </location>
</feature>
<feature type="transmembrane region" description="Helical" evidence="5">
    <location>
        <begin position="385"/>
        <end position="407"/>
    </location>
</feature>
<dbReference type="EMBL" id="JAPUFD010000010">
    <property type="protein sequence ID" value="MDI1489608.1"/>
    <property type="molecule type" value="Genomic_DNA"/>
</dbReference>
<feature type="transmembrane region" description="Helical" evidence="5">
    <location>
        <begin position="276"/>
        <end position="296"/>
    </location>
</feature>
<evidence type="ECO:0000259" key="6">
    <source>
        <dbReference type="PROSITE" id="PS50850"/>
    </source>
</evidence>
<sequence length="530" mass="56536">MSAQGISSKVDEEIDHQFEGKIDGEKVRKTEDLVKDENDKTYPPLKVVLPAMAAIYLAVFLVALDRTIIGTVIPTISNEFHSFGDIAWYEAGFLLPLCMLQLSFGRVVKYYSAKWVLVALVSVFEVGSIVCASAPTSDALIVGRVITGAGGAGIASSAFFMISNLVPLQSRPKYTGAIGSVFGLASIIGPLLGGYLTAVTWRWCFWINVPIGAVSLVLLVFLTPKSLPPVKSADSWLGKVNQLDPLGFLLIGPAIVCMLFAIQWGGVEYAWSDGRIIALFVVFGLLALGFIASQIWRQETATIPPHIFLQRSIWVGSIAMVGKSPQSSGLSLLPLLLSNVIAVIGGGIATSILGYYTPFMIVGSILLVVGSALITTWQANAGSGILIGYQIVTGLGLGLVLQGPNIAAQTILPDSDVSIGLSLLNFVSFLAGSVFITASQTLLENKLAQRLEGLIPGLDTSALADGGATSLRSMVSKEKLSIVLDVYNDSIRSIWYLALGLSCLIFLASLGMEWRSVKKDRKKTDDVAMI</sequence>
<keyword evidence="4 5" id="KW-0472">Membrane</keyword>
<accession>A0AA43QRL1</accession>
<protein>
    <recommendedName>
        <fullName evidence="6">Major facilitator superfamily (MFS) profile domain-containing protein</fullName>
    </recommendedName>
</protein>
<evidence type="ECO:0000256" key="4">
    <source>
        <dbReference type="ARBA" id="ARBA00023136"/>
    </source>
</evidence>
<name>A0AA43QRL1_9LECA</name>
<dbReference type="Gene3D" id="1.20.1250.20">
    <property type="entry name" value="MFS general substrate transporter like domains"/>
    <property type="match status" value="1"/>
</dbReference>
<feature type="transmembrane region" description="Helical" evidence="5">
    <location>
        <begin position="141"/>
        <end position="162"/>
    </location>
</feature>
<evidence type="ECO:0000256" key="3">
    <source>
        <dbReference type="ARBA" id="ARBA00022989"/>
    </source>
</evidence>
<dbReference type="Proteomes" id="UP001161017">
    <property type="component" value="Unassembled WGS sequence"/>
</dbReference>
<dbReference type="GO" id="GO:0022857">
    <property type="term" value="F:transmembrane transporter activity"/>
    <property type="evidence" value="ECO:0007669"/>
    <property type="project" value="InterPro"/>
</dbReference>
<feature type="transmembrane region" description="Helical" evidence="5">
    <location>
        <begin position="203"/>
        <end position="222"/>
    </location>
</feature>
<dbReference type="InterPro" id="IPR020846">
    <property type="entry name" value="MFS_dom"/>
</dbReference>
<dbReference type="PROSITE" id="PS50850">
    <property type="entry name" value="MFS"/>
    <property type="match status" value="1"/>
</dbReference>
<reference evidence="7" key="1">
    <citation type="journal article" date="2023" name="Genome Biol. Evol.">
        <title>First Whole Genome Sequence and Flow Cytometry Genome Size Data for the Lichen-Forming Fungus Ramalina farinacea (Ascomycota).</title>
        <authorList>
            <person name="Llewellyn T."/>
            <person name="Mian S."/>
            <person name="Hill R."/>
            <person name="Leitch I.J."/>
            <person name="Gaya E."/>
        </authorList>
    </citation>
    <scope>NUCLEOTIDE SEQUENCE</scope>
    <source>
        <strain evidence="7">LIQ254RAFAR</strain>
    </source>
</reference>
<evidence type="ECO:0000256" key="5">
    <source>
        <dbReference type="SAM" id="Phobius"/>
    </source>
</evidence>
<dbReference type="InterPro" id="IPR036259">
    <property type="entry name" value="MFS_trans_sf"/>
</dbReference>
<keyword evidence="8" id="KW-1185">Reference proteome</keyword>
<dbReference type="PRINTS" id="PR01036">
    <property type="entry name" value="TCRTETB"/>
</dbReference>
<evidence type="ECO:0000256" key="2">
    <source>
        <dbReference type="ARBA" id="ARBA00022692"/>
    </source>
</evidence>
<comment type="caution">
    <text evidence="7">The sequence shown here is derived from an EMBL/GenBank/DDBJ whole genome shotgun (WGS) entry which is preliminary data.</text>
</comment>
<comment type="subcellular location">
    <subcellularLocation>
        <location evidence="1">Membrane</location>
        <topology evidence="1">Multi-pass membrane protein</topology>
    </subcellularLocation>
</comment>
<keyword evidence="2 5" id="KW-0812">Transmembrane</keyword>
<feature type="transmembrane region" description="Helical" evidence="5">
    <location>
        <begin position="332"/>
        <end position="352"/>
    </location>
</feature>